<evidence type="ECO:0000313" key="4">
    <source>
        <dbReference type="Proteomes" id="UP000032633"/>
    </source>
</evidence>
<dbReference type="HOGENOM" id="CLU_026152_0_0_9"/>
<evidence type="ECO:0000259" key="2">
    <source>
        <dbReference type="Pfam" id="PF01882"/>
    </source>
</evidence>
<organism evidence="3 4">
    <name type="scientific">Paenibacillus beijingensis</name>
    <dbReference type="NCBI Taxonomy" id="1126833"/>
    <lineage>
        <taxon>Bacteria</taxon>
        <taxon>Bacillati</taxon>
        <taxon>Bacillota</taxon>
        <taxon>Bacilli</taxon>
        <taxon>Bacillales</taxon>
        <taxon>Paenibacillaceae</taxon>
        <taxon>Paenibacillus</taxon>
    </lineage>
</organism>
<gene>
    <name evidence="3" type="ORF">VN24_18875</name>
</gene>
<accession>A0A0D5NRD5</accession>
<dbReference type="PANTHER" id="PTHR34351:SF2">
    <property type="entry name" value="DUF58 DOMAIN-CONTAINING PROTEIN"/>
    <property type="match status" value="1"/>
</dbReference>
<name>A0A0D5NRD5_9BACL</name>
<reference evidence="4" key="2">
    <citation type="submission" date="2015-03" db="EMBL/GenBank/DDBJ databases">
        <title>Genome sequence of Paenibacillus beijingensis strain DSM 24997T.</title>
        <authorList>
            <person name="Kwak Y."/>
            <person name="Shin J.-H."/>
        </authorList>
    </citation>
    <scope>NUCLEOTIDE SEQUENCE [LARGE SCALE GENOMIC DNA]</scope>
    <source>
        <strain evidence="4">DSM 24997</strain>
    </source>
</reference>
<proteinExistence type="predicted"/>
<keyword evidence="4" id="KW-1185">Reference proteome</keyword>
<dbReference type="Pfam" id="PF01882">
    <property type="entry name" value="DUF58"/>
    <property type="match status" value="1"/>
</dbReference>
<keyword evidence="1" id="KW-1133">Transmembrane helix</keyword>
<feature type="transmembrane region" description="Helical" evidence="1">
    <location>
        <begin position="31"/>
        <end position="52"/>
    </location>
</feature>
<dbReference type="STRING" id="1126833.VN24_18875"/>
<feature type="transmembrane region" description="Helical" evidence="1">
    <location>
        <begin position="6"/>
        <end position="24"/>
    </location>
</feature>
<dbReference type="EMBL" id="CP011058">
    <property type="protein sequence ID" value="AJY77846.1"/>
    <property type="molecule type" value="Genomic_DNA"/>
</dbReference>
<dbReference type="InterPro" id="IPR002881">
    <property type="entry name" value="DUF58"/>
</dbReference>
<dbReference type="KEGG" id="pbj:VN24_18875"/>
<dbReference type="PANTHER" id="PTHR34351">
    <property type="entry name" value="SLR1927 PROTEIN-RELATED"/>
    <property type="match status" value="1"/>
</dbReference>
<sequence>MRTNSFRWLLFVVIDVFSLLYMLFQGGKTAVMLFCILNGLLLYLGIGFWSGLRNAAGDRRIHHTGAKEPGSINLSAGSPVEVKLQVRIPGYYPVPYVIVRDKLERHNGEIVSFETSFVPGVKRSGEAHYTTPPLSRGMYRFLETECSTRDVFGFFEHKGRFLAEAKFSVRPRTVPLRGWERINRGARGPYSFASSSLAAKETTQINGIREYLPGDRLTRIHWNASARTGEWKSKAFERESLPRTFVVLDCWQQPGNPASAESFELAVSVAASLFQYGMRGNTTMGFFASSAVRAGFAPRGGEAQLHAVMELLTRIDADGREPIASAIGHAETLIDPGSIVFLITSSGTEEVQAAMNRLNKRGISPCLIQTDVRAGGIRSVRKGRTRDRGWPVFDISRLQELPSVLEGKEAAYDAGG</sequence>
<dbReference type="Proteomes" id="UP000032633">
    <property type="component" value="Chromosome"/>
</dbReference>
<evidence type="ECO:0000256" key="1">
    <source>
        <dbReference type="SAM" id="Phobius"/>
    </source>
</evidence>
<evidence type="ECO:0000313" key="3">
    <source>
        <dbReference type="EMBL" id="AJY77846.1"/>
    </source>
</evidence>
<dbReference type="PATRIC" id="fig|1126833.4.peg.4152"/>
<keyword evidence="1" id="KW-0812">Transmembrane</keyword>
<dbReference type="AlphaFoldDB" id="A0A0D5NRD5"/>
<keyword evidence="1" id="KW-0472">Membrane</keyword>
<feature type="domain" description="DUF58" evidence="2">
    <location>
        <begin position="208"/>
        <end position="361"/>
    </location>
</feature>
<reference evidence="3 4" key="1">
    <citation type="journal article" date="2015" name="J. Biotechnol.">
        <title>Complete genome sequence of Paenibacillus beijingensis 7188(T) (=DSM 24997(T)), a novel rhizobacterium from jujube garden soil.</title>
        <authorList>
            <person name="Kwak Y."/>
            <person name="Shin J.H."/>
        </authorList>
    </citation>
    <scope>NUCLEOTIDE SEQUENCE [LARGE SCALE GENOMIC DNA]</scope>
    <source>
        <strain evidence="3 4">DSM 24997</strain>
    </source>
</reference>
<protein>
    <recommendedName>
        <fullName evidence="2">DUF58 domain-containing protein</fullName>
    </recommendedName>
</protein>